<sequence>MTQTFRKRTLAGDDGQTIVVYECGMSVGPAVLLVNALGMSVAMLAPIARRLCVRYRVIAVQSRGLPDISTWQSGSEVSVHRHARDIAEVMDANGASVDYVLAYCSGANIVGYALSNQMWRTSKECKVCIVSPSVVIERNRELSAYQRTVLPLWRKVAESGPGYAKLVRALLLQGAKVETQTGSLIADMERQTFSSDLAVWVYAQLQAACQDHDGGALMQGITAKALVLHGGADHLIHPGSARVVAEHMSSAEFEVISEAGHYGIYENEEMQRRIATFMKHG</sequence>
<feature type="transmembrane region" description="Helical" evidence="1">
    <location>
        <begin position="30"/>
        <end position="48"/>
    </location>
</feature>
<reference evidence="3 4" key="1">
    <citation type="submission" date="2024-11" db="EMBL/GenBank/DDBJ databases">
        <title>Using genomics to understand microbial adaptation to soil warming.</title>
        <authorList>
            <person name="Deangelis K.M. PhD."/>
        </authorList>
    </citation>
    <scope>NUCLEOTIDE SEQUENCE [LARGE SCALE GENOMIC DNA]</scope>
    <source>
        <strain evidence="3 4">GAS97</strain>
    </source>
</reference>
<evidence type="ECO:0000313" key="3">
    <source>
        <dbReference type="EMBL" id="MFK4448667.1"/>
    </source>
</evidence>
<name>A0ABW8MZ70_9BURK</name>
<dbReference type="InterPro" id="IPR029058">
    <property type="entry name" value="AB_hydrolase_fold"/>
</dbReference>
<dbReference type="InterPro" id="IPR000073">
    <property type="entry name" value="AB_hydrolase_1"/>
</dbReference>
<evidence type="ECO:0000313" key="4">
    <source>
        <dbReference type="Proteomes" id="UP001620514"/>
    </source>
</evidence>
<protein>
    <submittedName>
        <fullName evidence="3">Pimeloyl-ACP methyl ester carboxylesterase</fullName>
    </submittedName>
</protein>
<keyword evidence="1" id="KW-0812">Transmembrane</keyword>
<comment type="caution">
    <text evidence="3">The sequence shown here is derived from an EMBL/GenBank/DDBJ whole genome shotgun (WGS) entry which is preliminary data.</text>
</comment>
<gene>
    <name evidence="3" type="ORF">ABH943_008711</name>
</gene>
<keyword evidence="4" id="KW-1185">Reference proteome</keyword>
<accession>A0ABW8MZ70</accession>
<evidence type="ECO:0000256" key="1">
    <source>
        <dbReference type="SAM" id="Phobius"/>
    </source>
</evidence>
<evidence type="ECO:0000259" key="2">
    <source>
        <dbReference type="Pfam" id="PF00561"/>
    </source>
</evidence>
<dbReference type="Proteomes" id="UP001620514">
    <property type="component" value="Unassembled WGS sequence"/>
</dbReference>
<dbReference type="Gene3D" id="3.40.50.1820">
    <property type="entry name" value="alpha/beta hydrolase"/>
    <property type="match status" value="1"/>
</dbReference>
<feature type="domain" description="AB hydrolase-1" evidence="2">
    <location>
        <begin position="29"/>
        <end position="267"/>
    </location>
</feature>
<keyword evidence="1" id="KW-1133">Transmembrane helix</keyword>
<dbReference type="Pfam" id="PF00561">
    <property type="entry name" value="Abhydrolase_1"/>
    <property type="match status" value="1"/>
</dbReference>
<proteinExistence type="predicted"/>
<dbReference type="SUPFAM" id="SSF53474">
    <property type="entry name" value="alpha/beta-Hydrolases"/>
    <property type="match status" value="1"/>
</dbReference>
<dbReference type="EMBL" id="JBIYDN010000057">
    <property type="protein sequence ID" value="MFK4448667.1"/>
    <property type="molecule type" value="Genomic_DNA"/>
</dbReference>
<organism evidence="3 4">
    <name type="scientific">Caballeronia udeis</name>
    <dbReference type="NCBI Taxonomy" id="1232866"/>
    <lineage>
        <taxon>Bacteria</taxon>
        <taxon>Pseudomonadati</taxon>
        <taxon>Pseudomonadota</taxon>
        <taxon>Betaproteobacteria</taxon>
        <taxon>Burkholderiales</taxon>
        <taxon>Burkholderiaceae</taxon>
        <taxon>Caballeronia</taxon>
    </lineage>
</organism>
<keyword evidence="1" id="KW-0472">Membrane</keyword>